<keyword evidence="2" id="KW-0813">Transport</keyword>
<keyword evidence="6 10" id="KW-0812">Transmembrane</keyword>
<dbReference type="PANTHER" id="PTHR37468:SF1">
    <property type="entry name" value="SULFATE TRANSPORTER CYSZ"/>
    <property type="match status" value="1"/>
</dbReference>
<evidence type="ECO:0000256" key="10">
    <source>
        <dbReference type="SAM" id="Phobius"/>
    </source>
</evidence>
<evidence type="ECO:0000256" key="1">
    <source>
        <dbReference type="ARBA" id="ARBA00004141"/>
    </source>
</evidence>
<feature type="transmembrane region" description="Helical" evidence="10">
    <location>
        <begin position="166"/>
        <end position="189"/>
    </location>
</feature>
<evidence type="ECO:0000256" key="3">
    <source>
        <dbReference type="ARBA" id="ARBA00022475"/>
    </source>
</evidence>
<reference evidence="11 12" key="1">
    <citation type="submission" date="2018-03" db="EMBL/GenBank/DDBJ databases">
        <title>Genomic Encyclopedia of Archaeal and Bacterial Type Strains, Phase II (KMG-II): from individual species to whole genera.</title>
        <authorList>
            <person name="Goeker M."/>
        </authorList>
    </citation>
    <scope>NUCLEOTIDE SEQUENCE [LARGE SCALE GENOMIC DNA]</scope>
    <source>
        <strain evidence="11 12">DSM 43146</strain>
    </source>
</reference>
<evidence type="ECO:0000256" key="7">
    <source>
        <dbReference type="ARBA" id="ARBA00022989"/>
    </source>
</evidence>
<keyword evidence="8" id="KW-0764">Sulfate transport</keyword>
<evidence type="ECO:0000256" key="2">
    <source>
        <dbReference type="ARBA" id="ARBA00022448"/>
    </source>
</evidence>
<dbReference type="InterPro" id="IPR050480">
    <property type="entry name" value="CysZ-like"/>
</dbReference>
<evidence type="ECO:0000256" key="4">
    <source>
        <dbReference type="ARBA" id="ARBA00022519"/>
    </source>
</evidence>
<dbReference type="GO" id="GO:0009675">
    <property type="term" value="F:high-affinity sulfate:proton symporter activity"/>
    <property type="evidence" value="ECO:0007669"/>
    <property type="project" value="TreeGrafter"/>
</dbReference>
<keyword evidence="4" id="KW-0997">Cell inner membrane</keyword>
<name>A0A2T0KKZ3_9ACTN</name>
<dbReference type="GO" id="GO:0005886">
    <property type="term" value="C:plasma membrane"/>
    <property type="evidence" value="ECO:0007669"/>
    <property type="project" value="TreeGrafter"/>
</dbReference>
<evidence type="ECO:0000256" key="6">
    <source>
        <dbReference type="ARBA" id="ARBA00022692"/>
    </source>
</evidence>
<proteinExistence type="predicted"/>
<protein>
    <submittedName>
        <fullName evidence="11">CysZ protein</fullName>
    </submittedName>
</protein>
<dbReference type="Pfam" id="PF07264">
    <property type="entry name" value="EI24"/>
    <property type="match status" value="1"/>
</dbReference>
<accession>A0A2T0KKZ3</accession>
<keyword evidence="5" id="KW-0028">Amino-acid biosynthesis</keyword>
<keyword evidence="3" id="KW-1003">Cell membrane</keyword>
<feature type="transmembrane region" description="Helical" evidence="10">
    <location>
        <begin position="27"/>
        <end position="53"/>
    </location>
</feature>
<evidence type="ECO:0000313" key="12">
    <source>
        <dbReference type="Proteomes" id="UP000239415"/>
    </source>
</evidence>
<dbReference type="GO" id="GO:0019344">
    <property type="term" value="P:cysteine biosynthetic process"/>
    <property type="evidence" value="ECO:0007669"/>
    <property type="project" value="TreeGrafter"/>
</dbReference>
<keyword evidence="12" id="KW-1185">Reference proteome</keyword>
<evidence type="ECO:0000256" key="8">
    <source>
        <dbReference type="ARBA" id="ARBA00023032"/>
    </source>
</evidence>
<dbReference type="Proteomes" id="UP000239415">
    <property type="component" value="Unassembled WGS sequence"/>
</dbReference>
<keyword evidence="9 10" id="KW-0472">Membrane</keyword>
<sequence>MTAFREFATGAGLLGRGLGLVLRSPRLLLLGLLPALLSGILYTVALVLLVRYLPNLAADATWFADDWTGWARGTMRFFGGVAVLGLGLLLAVLTFTAVTLVIGDPFYEKLSELVEDRFGGVPDAVDVGFWRALRRNVTDALKLVGISILAAVPLFLLGLVPVVGQTVVPVLAGAVGGWLLALELTGVPFQRRGQRLRDRRTVLARNRPLALGFGSAVFATFLIPLGAVLLMPAAIAGATLLARRSLGKPIAITNTASL</sequence>
<dbReference type="OrthoDB" id="3375053at2"/>
<comment type="caution">
    <text evidence="11">The sequence shown here is derived from an EMBL/GenBank/DDBJ whole genome shotgun (WGS) entry which is preliminary data.</text>
</comment>
<dbReference type="AlphaFoldDB" id="A0A2T0KKZ3"/>
<dbReference type="InterPro" id="IPR059112">
    <property type="entry name" value="CysZ/EI24"/>
</dbReference>
<dbReference type="GO" id="GO:0000103">
    <property type="term" value="P:sulfate assimilation"/>
    <property type="evidence" value="ECO:0007669"/>
    <property type="project" value="TreeGrafter"/>
</dbReference>
<keyword evidence="7 10" id="KW-1133">Transmembrane helix</keyword>
<feature type="transmembrane region" description="Helical" evidence="10">
    <location>
        <begin position="77"/>
        <end position="102"/>
    </location>
</feature>
<evidence type="ECO:0000256" key="5">
    <source>
        <dbReference type="ARBA" id="ARBA00022605"/>
    </source>
</evidence>
<organism evidence="11 12">
    <name type="scientific">Actinoplanes italicus</name>
    <dbReference type="NCBI Taxonomy" id="113567"/>
    <lineage>
        <taxon>Bacteria</taxon>
        <taxon>Bacillati</taxon>
        <taxon>Actinomycetota</taxon>
        <taxon>Actinomycetes</taxon>
        <taxon>Micromonosporales</taxon>
        <taxon>Micromonosporaceae</taxon>
        <taxon>Actinoplanes</taxon>
    </lineage>
</organism>
<comment type="subcellular location">
    <subcellularLocation>
        <location evidence="1">Membrane</location>
        <topology evidence="1">Multi-pass membrane protein</topology>
    </subcellularLocation>
</comment>
<feature type="transmembrane region" description="Helical" evidence="10">
    <location>
        <begin position="209"/>
        <end position="235"/>
    </location>
</feature>
<dbReference type="PANTHER" id="PTHR37468">
    <property type="entry name" value="SULFATE TRANSPORTER CYSZ"/>
    <property type="match status" value="1"/>
</dbReference>
<evidence type="ECO:0000256" key="9">
    <source>
        <dbReference type="ARBA" id="ARBA00023136"/>
    </source>
</evidence>
<gene>
    <name evidence="11" type="ORF">CLV67_10275</name>
</gene>
<evidence type="ECO:0000313" key="11">
    <source>
        <dbReference type="EMBL" id="PRX24300.1"/>
    </source>
</evidence>
<dbReference type="EMBL" id="PVMZ01000002">
    <property type="protein sequence ID" value="PRX24300.1"/>
    <property type="molecule type" value="Genomic_DNA"/>
</dbReference>
<feature type="transmembrane region" description="Helical" evidence="10">
    <location>
        <begin position="140"/>
        <end position="160"/>
    </location>
</feature>